<evidence type="ECO:0000313" key="2">
    <source>
        <dbReference type="EMBL" id="KAK4466224.1"/>
    </source>
</evidence>
<proteinExistence type="predicted"/>
<protein>
    <recommendedName>
        <fullName evidence="4">HD domain-containing protein</fullName>
    </recommendedName>
</protein>
<evidence type="ECO:0000313" key="3">
    <source>
        <dbReference type="Proteomes" id="UP001321749"/>
    </source>
</evidence>
<dbReference type="PANTHER" id="PTHR35569">
    <property type="entry name" value="CYANAMIDE HYDRATASE DDI2-RELATED"/>
    <property type="match status" value="1"/>
</dbReference>
<dbReference type="PANTHER" id="PTHR35569:SF1">
    <property type="entry name" value="CYANAMIDE HYDRATASE DDI2-RELATED"/>
    <property type="match status" value="1"/>
</dbReference>
<evidence type="ECO:0000256" key="1">
    <source>
        <dbReference type="SAM" id="SignalP"/>
    </source>
</evidence>
<keyword evidence="1" id="KW-0732">Signal</keyword>
<reference evidence="2" key="1">
    <citation type="journal article" date="2023" name="Mol. Phylogenet. Evol.">
        <title>Genome-scale phylogeny and comparative genomics of the fungal order Sordariales.</title>
        <authorList>
            <person name="Hensen N."/>
            <person name="Bonometti L."/>
            <person name="Westerberg I."/>
            <person name="Brannstrom I.O."/>
            <person name="Guillou S."/>
            <person name="Cros-Aarteil S."/>
            <person name="Calhoun S."/>
            <person name="Haridas S."/>
            <person name="Kuo A."/>
            <person name="Mondo S."/>
            <person name="Pangilinan J."/>
            <person name="Riley R."/>
            <person name="LaButti K."/>
            <person name="Andreopoulos B."/>
            <person name="Lipzen A."/>
            <person name="Chen C."/>
            <person name="Yan M."/>
            <person name="Daum C."/>
            <person name="Ng V."/>
            <person name="Clum A."/>
            <person name="Steindorff A."/>
            <person name="Ohm R.A."/>
            <person name="Martin F."/>
            <person name="Silar P."/>
            <person name="Natvig D.O."/>
            <person name="Lalanne C."/>
            <person name="Gautier V."/>
            <person name="Ament-Velasquez S.L."/>
            <person name="Kruys A."/>
            <person name="Hutchinson M.I."/>
            <person name="Powell A.J."/>
            <person name="Barry K."/>
            <person name="Miller A.N."/>
            <person name="Grigoriev I.V."/>
            <person name="Debuchy R."/>
            <person name="Gladieux P."/>
            <person name="Hiltunen Thoren M."/>
            <person name="Johannesson H."/>
        </authorList>
    </citation>
    <scope>NUCLEOTIDE SEQUENCE</scope>
    <source>
        <strain evidence="2">PSN324</strain>
    </source>
</reference>
<reference evidence="2" key="2">
    <citation type="submission" date="2023-06" db="EMBL/GenBank/DDBJ databases">
        <authorList>
            <consortium name="Lawrence Berkeley National Laboratory"/>
            <person name="Mondo S.J."/>
            <person name="Hensen N."/>
            <person name="Bonometti L."/>
            <person name="Westerberg I."/>
            <person name="Brannstrom I.O."/>
            <person name="Guillou S."/>
            <person name="Cros-Aarteil S."/>
            <person name="Calhoun S."/>
            <person name="Haridas S."/>
            <person name="Kuo A."/>
            <person name="Pangilinan J."/>
            <person name="Riley R."/>
            <person name="Labutti K."/>
            <person name="Andreopoulos B."/>
            <person name="Lipzen A."/>
            <person name="Chen C."/>
            <person name="Yanf M."/>
            <person name="Daum C."/>
            <person name="Ng V."/>
            <person name="Clum A."/>
            <person name="Steindorff A."/>
            <person name="Ohm R."/>
            <person name="Martin F."/>
            <person name="Silar P."/>
            <person name="Natvig D."/>
            <person name="Lalanne C."/>
            <person name="Gautier V."/>
            <person name="Ament-Velasquez S.L."/>
            <person name="Kruys A."/>
            <person name="Hutchinson M.I."/>
            <person name="Powell A.J."/>
            <person name="Barry K."/>
            <person name="Miller A.N."/>
            <person name="Grigoriev I.V."/>
            <person name="Debuchy R."/>
            <person name="Gladieux P."/>
            <person name="Thoren M.H."/>
            <person name="Johannesson H."/>
        </authorList>
    </citation>
    <scope>NUCLEOTIDE SEQUENCE</scope>
    <source>
        <strain evidence="2">PSN324</strain>
    </source>
</reference>
<organism evidence="2 3">
    <name type="scientific">Cladorrhinum samala</name>
    <dbReference type="NCBI Taxonomy" id="585594"/>
    <lineage>
        <taxon>Eukaryota</taxon>
        <taxon>Fungi</taxon>
        <taxon>Dikarya</taxon>
        <taxon>Ascomycota</taxon>
        <taxon>Pezizomycotina</taxon>
        <taxon>Sordariomycetes</taxon>
        <taxon>Sordariomycetidae</taxon>
        <taxon>Sordariales</taxon>
        <taxon>Podosporaceae</taxon>
        <taxon>Cladorrhinum</taxon>
    </lineage>
</organism>
<gene>
    <name evidence="2" type="ORF">QBC42DRAFT_329293</name>
</gene>
<keyword evidence="3" id="KW-1185">Reference proteome</keyword>
<dbReference type="Proteomes" id="UP001321749">
    <property type="component" value="Unassembled WGS sequence"/>
</dbReference>
<feature type="signal peptide" evidence="1">
    <location>
        <begin position="1"/>
        <end position="23"/>
    </location>
</feature>
<name>A0AAV9I340_9PEZI</name>
<feature type="chain" id="PRO_5043620039" description="HD domain-containing protein" evidence="1">
    <location>
        <begin position="24"/>
        <end position="271"/>
    </location>
</feature>
<sequence length="271" mass="30721">MFFAALLSYLAVMATFLPNFAVAKPPHVQRPSRPLPRRILGGVSVVDTPIVRAAQAYARAYSSDRLYNHVMQSWLFGTLFLKHNATMREVVDEEVNAIGLMLHDLGANHSVDSPFFTHDRRFEVDGAFAARDFIRAHPDGEKWDEKRVQLVWDGIALHAEPKFALHKEPDVVAIYWGNDLDWTWESGNTKGVTREEYEAVLREFPKPPGGSAEQGEMAWEGITWYCRYKPESTYDTFMQPYGEMFVPGYSAVGHRAIDRILAAVNGSRTAR</sequence>
<dbReference type="AlphaFoldDB" id="A0AAV9I340"/>
<comment type="caution">
    <text evidence="2">The sequence shown here is derived from an EMBL/GenBank/DDBJ whole genome shotgun (WGS) entry which is preliminary data.</text>
</comment>
<evidence type="ECO:0008006" key="4">
    <source>
        <dbReference type="Google" id="ProtNLM"/>
    </source>
</evidence>
<dbReference type="EMBL" id="MU864933">
    <property type="protein sequence ID" value="KAK4466224.1"/>
    <property type="molecule type" value="Genomic_DNA"/>
</dbReference>
<accession>A0AAV9I340</accession>